<feature type="compositionally biased region" description="Polar residues" evidence="1">
    <location>
        <begin position="1"/>
        <end position="12"/>
    </location>
</feature>
<protein>
    <submittedName>
        <fullName evidence="2">Uncharacterized protein</fullName>
    </submittedName>
</protein>
<organism evidence="2 3">
    <name type="scientific">Trichostrongylus colubriformis</name>
    <name type="common">Black scour worm</name>
    <dbReference type="NCBI Taxonomy" id="6319"/>
    <lineage>
        <taxon>Eukaryota</taxon>
        <taxon>Metazoa</taxon>
        <taxon>Ecdysozoa</taxon>
        <taxon>Nematoda</taxon>
        <taxon>Chromadorea</taxon>
        <taxon>Rhabditida</taxon>
        <taxon>Rhabditina</taxon>
        <taxon>Rhabditomorpha</taxon>
        <taxon>Strongyloidea</taxon>
        <taxon>Trichostrongylidae</taxon>
        <taxon>Trichostrongylus</taxon>
    </lineage>
</organism>
<feature type="compositionally biased region" description="Basic and acidic residues" evidence="1">
    <location>
        <begin position="13"/>
        <end position="36"/>
    </location>
</feature>
<evidence type="ECO:0000256" key="1">
    <source>
        <dbReference type="SAM" id="MobiDB-lite"/>
    </source>
</evidence>
<feature type="region of interest" description="Disordered" evidence="1">
    <location>
        <begin position="1"/>
        <end position="141"/>
    </location>
</feature>
<comment type="caution">
    <text evidence="2">The sequence shown here is derived from an EMBL/GenBank/DDBJ whole genome shotgun (WGS) entry which is preliminary data.</text>
</comment>
<sequence>ASLNRQRFQISQLERHKKLEREAIDKKPSKGSEQRSRSAQPKSRSSSMSESFTKLESRDDVVKSPGRKQVPSICPFNSADSHIPKASHGSAGTRHPTCVAIASTPLRRSTPGRMSVRVTKKEKENTALDEDCNRNTIRAMK</sequence>
<evidence type="ECO:0000313" key="3">
    <source>
        <dbReference type="Proteomes" id="UP001331761"/>
    </source>
</evidence>
<feature type="non-terminal residue" evidence="2">
    <location>
        <position position="1"/>
    </location>
</feature>
<proteinExistence type="predicted"/>
<dbReference type="AlphaFoldDB" id="A0AAN8FEH6"/>
<dbReference type="EMBL" id="WIXE01019549">
    <property type="protein sequence ID" value="KAK5969943.1"/>
    <property type="molecule type" value="Genomic_DNA"/>
</dbReference>
<keyword evidence="3" id="KW-1185">Reference proteome</keyword>
<reference evidence="2 3" key="1">
    <citation type="submission" date="2019-10" db="EMBL/GenBank/DDBJ databases">
        <title>Assembly and Annotation for the nematode Trichostrongylus colubriformis.</title>
        <authorList>
            <person name="Martin J."/>
        </authorList>
    </citation>
    <scope>NUCLEOTIDE SEQUENCE [LARGE SCALE GENOMIC DNA]</scope>
    <source>
        <strain evidence="2">G859</strain>
        <tissue evidence="2">Whole worm</tissue>
    </source>
</reference>
<feature type="compositionally biased region" description="Basic and acidic residues" evidence="1">
    <location>
        <begin position="53"/>
        <end position="62"/>
    </location>
</feature>
<dbReference type="Proteomes" id="UP001331761">
    <property type="component" value="Unassembled WGS sequence"/>
</dbReference>
<feature type="non-terminal residue" evidence="2">
    <location>
        <position position="141"/>
    </location>
</feature>
<evidence type="ECO:0000313" key="2">
    <source>
        <dbReference type="EMBL" id="KAK5969943.1"/>
    </source>
</evidence>
<gene>
    <name evidence="2" type="ORF">GCK32_013531</name>
</gene>
<accession>A0AAN8FEH6</accession>
<name>A0AAN8FEH6_TRICO</name>
<feature type="compositionally biased region" description="Low complexity" evidence="1">
    <location>
        <begin position="37"/>
        <end position="49"/>
    </location>
</feature>